<sequence>MLELAHKLADSDAKFFGGWVLAGAEAHIHQPAEAMANQVLLAKERKSIIRVAGAAADGSLAKELRVFLVLPKHKLGKKPLEPEAIKGDLLIKHSFTTQEIADYVAYTGDENVIHKGEHPIVPGLCMAAWLQRELALMELDWRIAFVAPVYAGDELCIYRTEGQLAAYVGAINVFVIKEL</sequence>
<gene>
    <name evidence="1" type="ORF">BHW43_08375</name>
</gene>
<dbReference type="Proteomes" id="UP000186777">
    <property type="component" value="Unassembled WGS sequence"/>
</dbReference>
<reference evidence="1 2" key="1">
    <citation type="journal article" date="2016" name="Nat. Biotechnol.">
        <title>Measurement of bacterial replication rates in microbial communities.</title>
        <authorList>
            <person name="Brown C.T."/>
            <person name="Olm M.R."/>
            <person name="Thomas B.C."/>
            <person name="Banfield J.F."/>
        </authorList>
    </citation>
    <scope>NUCLEOTIDE SEQUENCE [LARGE SCALE GENOMIC DNA]</scope>
    <source>
        <strain evidence="1">46_33</strain>
    </source>
</reference>
<name>A0A1Q6R3J4_9FIRM</name>
<accession>A0A1Q6R3J4</accession>
<dbReference type="STRING" id="626940.BHW43_08375"/>
<dbReference type="InterPro" id="IPR029069">
    <property type="entry name" value="HotDog_dom_sf"/>
</dbReference>
<dbReference type="Gene3D" id="3.10.129.10">
    <property type="entry name" value="Hotdog Thioesterase"/>
    <property type="match status" value="1"/>
</dbReference>
<dbReference type="RefSeq" id="WP_303680201.1">
    <property type="nucleotide sequence ID" value="NZ_DAWEJP010000023.1"/>
</dbReference>
<protein>
    <recommendedName>
        <fullName evidence="3">MaoC-like domain-containing protein</fullName>
    </recommendedName>
</protein>
<comment type="caution">
    <text evidence="1">The sequence shown here is derived from an EMBL/GenBank/DDBJ whole genome shotgun (WGS) entry which is preliminary data.</text>
</comment>
<organism evidence="1 2">
    <name type="scientific">Phascolarctobacterium succinatutens</name>
    <dbReference type="NCBI Taxonomy" id="626940"/>
    <lineage>
        <taxon>Bacteria</taxon>
        <taxon>Bacillati</taxon>
        <taxon>Bacillota</taxon>
        <taxon>Negativicutes</taxon>
        <taxon>Acidaminococcales</taxon>
        <taxon>Acidaminococcaceae</taxon>
        <taxon>Phascolarctobacterium</taxon>
    </lineage>
</organism>
<dbReference type="EMBL" id="MNTG01000038">
    <property type="protein sequence ID" value="OLA36860.1"/>
    <property type="molecule type" value="Genomic_DNA"/>
</dbReference>
<dbReference type="AlphaFoldDB" id="A0A1Q6R3J4"/>
<evidence type="ECO:0000313" key="1">
    <source>
        <dbReference type="EMBL" id="OLA36860.1"/>
    </source>
</evidence>
<evidence type="ECO:0000313" key="2">
    <source>
        <dbReference type="Proteomes" id="UP000186777"/>
    </source>
</evidence>
<proteinExistence type="predicted"/>
<evidence type="ECO:0008006" key="3">
    <source>
        <dbReference type="Google" id="ProtNLM"/>
    </source>
</evidence>
<dbReference type="SUPFAM" id="SSF54637">
    <property type="entry name" value="Thioesterase/thiol ester dehydrase-isomerase"/>
    <property type="match status" value="1"/>
</dbReference>